<dbReference type="GO" id="GO:0006367">
    <property type="term" value="P:transcription initiation at RNA polymerase II promoter"/>
    <property type="evidence" value="ECO:0007669"/>
    <property type="project" value="InterPro"/>
</dbReference>
<evidence type="ECO:0000259" key="2">
    <source>
        <dbReference type="SMART" id="SM00531"/>
    </source>
</evidence>
<dbReference type="InParanoid" id="A0A165GC92"/>
<proteinExistence type="predicted"/>
<gene>
    <name evidence="3" type="ORF">LAESUDRAFT_810415</name>
</gene>
<protein>
    <recommendedName>
        <fullName evidence="2">Transcription initiation factor IIE subunit alpha N-terminal domain-containing protein</fullName>
    </recommendedName>
</protein>
<sequence>MAKKKATGQSAKGKRDKPASDKNKAKRGQGRVVTRRSKEHQEQDHRMIEKLRQQVFQQRKENTALQVRLAQGDSIQKRSRDDNAVDADQTDDERRKKRKTGSEAFENTHKSQRKLTRWVGSLKDDDLAGRMGFQLKDLNKISMAALKGEGYHRQNELKERAQRSVRRQYYYIDYQHFCNVVKWWIAEMRPIIDSSLRNELDNKGYICPQCYKSFSPLEAGKLIDFAAGTFNCDVCHAELVDNENAESVRGSQDRMQHFNRQMRFIREGLCRTEDTVLSAFDVALWIKMHIISAEKS</sequence>
<dbReference type="PANTHER" id="PTHR13097">
    <property type="entry name" value="TRANSCRIPTION INITIATION FACTOR IIE, ALPHA SUBUNIT"/>
    <property type="match status" value="1"/>
</dbReference>
<feature type="compositionally biased region" description="Basic residues" evidence="1">
    <location>
        <begin position="24"/>
        <end position="38"/>
    </location>
</feature>
<feature type="region of interest" description="Disordered" evidence="1">
    <location>
        <begin position="67"/>
        <end position="110"/>
    </location>
</feature>
<dbReference type="InterPro" id="IPR013083">
    <property type="entry name" value="Znf_RING/FYVE/PHD"/>
</dbReference>
<dbReference type="SMART" id="SM00531">
    <property type="entry name" value="TFIIE"/>
    <property type="match status" value="1"/>
</dbReference>
<evidence type="ECO:0000313" key="3">
    <source>
        <dbReference type="EMBL" id="KZT10147.1"/>
    </source>
</evidence>
<feature type="compositionally biased region" description="Basic and acidic residues" evidence="1">
    <location>
        <begin position="39"/>
        <end position="55"/>
    </location>
</feature>
<dbReference type="InterPro" id="IPR039997">
    <property type="entry name" value="TFE"/>
</dbReference>
<dbReference type="Gene3D" id="3.30.40.10">
    <property type="entry name" value="Zinc/RING finger domain, C3HC4 (zinc finger)"/>
    <property type="match status" value="1"/>
</dbReference>
<dbReference type="STRING" id="1314785.A0A165GC92"/>
<feature type="region of interest" description="Disordered" evidence="1">
    <location>
        <begin position="1"/>
        <end position="55"/>
    </location>
</feature>
<dbReference type="InterPro" id="IPR024550">
    <property type="entry name" value="TFIIEa/SarR/Rpc3_HTH_dom"/>
</dbReference>
<dbReference type="Proteomes" id="UP000076871">
    <property type="component" value="Unassembled WGS sequence"/>
</dbReference>
<name>A0A165GC92_9APHY</name>
<dbReference type="EMBL" id="KV427610">
    <property type="protein sequence ID" value="KZT10147.1"/>
    <property type="molecule type" value="Genomic_DNA"/>
</dbReference>
<feature type="domain" description="Transcription initiation factor IIE subunit alpha N-terminal" evidence="2">
    <location>
        <begin position="102"/>
        <end position="253"/>
    </location>
</feature>
<dbReference type="Pfam" id="PF02002">
    <property type="entry name" value="TFIIE_alpha"/>
    <property type="match status" value="1"/>
</dbReference>
<evidence type="ECO:0000256" key="1">
    <source>
        <dbReference type="SAM" id="MobiDB-lite"/>
    </source>
</evidence>
<dbReference type="AlphaFoldDB" id="A0A165GC92"/>
<dbReference type="RefSeq" id="XP_040767887.1">
    <property type="nucleotide sequence ID" value="XM_040914221.1"/>
</dbReference>
<dbReference type="SUPFAM" id="SSF57783">
    <property type="entry name" value="Zinc beta-ribbon"/>
    <property type="match status" value="1"/>
</dbReference>
<keyword evidence="4" id="KW-1185">Reference proteome</keyword>
<dbReference type="GeneID" id="63831249"/>
<dbReference type="OrthoDB" id="361102at2759"/>
<accession>A0A165GC92</accession>
<dbReference type="InterPro" id="IPR002853">
    <property type="entry name" value="TFIIE_asu"/>
</dbReference>
<dbReference type="GO" id="GO:0005673">
    <property type="term" value="C:transcription factor TFIIE complex"/>
    <property type="evidence" value="ECO:0007669"/>
    <property type="project" value="TreeGrafter"/>
</dbReference>
<organism evidence="3 4">
    <name type="scientific">Laetiporus sulphureus 93-53</name>
    <dbReference type="NCBI Taxonomy" id="1314785"/>
    <lineage>
        <taxon>Eukaryota</taxon>
        <taxon>Fungi</taxon>
        <taxon>Dikarya</taxon>
        <taxon>Basidiomycota</taxon>
        <taxon>Agaricomycotina</taxon>
        <taxon>Agaricomycetes</taxon>
        <taxon>Polyporales</taxon>
        <taxon>Laetiporus</taxon>
    </lineage>
</organism>
<reference evidence="3 4" key="1">
    <citation type="journal article" date="2016" name="Mol. Biol. Evol.">
        <title>Comparative Genomics of Early-Diverging Mushroom-Forming Fungi Provides Insights into the Origins of Lignocellulose Decay Capabilities.</title>
        <authorList>
            <person name="Nagy L.G."/>
            <person name="Riley R."/>
            <person name="Tritt A."/>
            <person name="Adam C."/>
            <person name="Daum C."/>
            <person name="Floudas D."/>
            <person name="Sun H."/>
            <person name="Yadav J.S."/>
            <person name="Pangilinan J."/>
            <person name="Larsson K.H."/>
            <person name="Matsuura K."/>
            <person name="Barry K."/>
            <person name="Labutti K."/>
            <person name="Kuo R."/>
            <person name="Ohm R.A."/>
            <person name="Bhattacharya S.S."/>
            <person name="Shirouzu T."/>
            <person name="Yoshinaga Y."/>
            <person name="Martin F.M."/>
            <person name="Grigoriev I.V."/>
            <person name="Hibbett D.S."/>
        </authorList>
    </citation>
    <scope>NUCLEOTIDE SEQUENCE [LARGE SCALE GENOMIC DNA]</scope>
    <source>
        <strain evidence="3 4">93-53</strain>
    </source>
</reference>
<dbReference type="PANTHER" id="PTHR13097:SF7">
    <property type="entry name" value="GENERAL TRANSCRIPTION FACTOR IIE SUBUNIT 1"/>
    <property type="match status" value="1"/>
</dbReference>
<evidence type="ECO:0000313" key="4">
    <source>
        <dbReference type="Proteomes" id="UP000076871"/>
    </source>
</evidence>